<dbReference type="InterPro" id="IPR014752">
    <property type="entry name" value="Arrestin-like_C"/>
</dbReference>
<feature type="region of interest" description="Disordered" evidence="1">
    <location>
        <begin position="557"/>
        <end position="590"/>
    </location>
</feature>
<dbReference type="GeneID" id="39577683"/>
<feature type="compositionally biased region" description="Basic and acidic residues" evidence="1">
    <location>
        <begin position="883"/>
        <end position="894"/>
    </location>
</feature>
<dbReference type="PANTHER" id="PTHR11188:SF174">
    <property type="entry name" value="ARRESTIN-RELATED TRAFFICKING ADAPTER 10-RELATED"/>
    <property type="match status" value="1"/>
</dbReference>
<dbReference type="InterPro" id="IPR050357">
    <property type="entry name" value="Arrestin_domain-protein"/>
</dbReference>
<dbReference type="EMBL" id="ML119056">
    <property type="protein sequence ID" value="ROT38183.1"/>
    <property type="molecule type" value="Genomic_DNA"/>
</dbReference>
<evidence type="ECO:0000313" key="4">
    <source>
        <dbReference type="Proteomes" id="UP000272025"/>
    </source>
</evidence>
<dbReference type="SMART" id="SM01017">
    <property type="entry name" value="Arrestin_C"/>
    <property type="match status" value="1"/>
</dbReference>
<dbReference type="Pfam" id="PF02752">
    <property type="entry name" value="Arrestin_C"/>
    <property type="match status" value="1"/>
</dbReference>
<feature type="compositionally biased region" description="Low complexity" evidence="1">
    <location>
        <begin position="79"/>
        <end position="111"/>
    </location>
</feature>
<accession>A0A3N2PUK6</accession>
<keyword evidence="4" id="KW-1185">Reference proteome</keyword>
<evidence type="ECO:0000256" key="1">
    <source>
        <dbReference type="SAM" id="MobiDB-lite"/>
    </source>
</evidence>
<dbReference type="GO" id="GO:0070086">
    <property type="term" value="P:ubiquitin-dependent endocytosis"/>
    <property type="evidence" value="ECO:0007669"/>
    <property type="project" value="TreeGrafter"/>
</dbReference>
<evidence type="ECO:0000259" key="2">
    <source>
        <dbReference type="SMART" id="SM01017"/>
    </source>
</evidence>
<dbReference type="Gene3D" id="2.60.40.640">
    <property type="match status" value="1"/>
</dbReference>
<feature type="compositionally biased region" description="Acidic residues" evidence="1">
    <location>
        <begin position="845"/>
        <end position="855"/>
    </location>
</feature>
<dbReference type="GO" id="GO:0031625">
    <property type="term" value="F:ubiquitin protein ligase binding"/>
    <property type="evidence" value="ECO:0007669"/>
    <property type="project" value="TreeGrafter"/>
</dbReference>
<reference evidence="3 4" key="1">
    <citation type="journal article" date="2018" name="Mol. Ecol.">
        <title>The obligate alkalophilic soda-lake fungus Sodiomyces alkalinus has shifted to a protein diet.</title>
        <authorList>
            <person name="Grum-Grzhimaylo A.A."/>
            <person name="Falkoski D.L."/>
            <person name="van den Heuvel J."/>
            <person name="Valero-Jimenez C.A."/>
            <person name="Min B."/>
            <person name="Choi I.G."/>
            <person name="Lipzen A."/>
            <person name="Daum C.G."/>
            <person name="Aanen D.K."/>
            <person name="Tsang A."/>
            <person name="Henrissat B."/>
            <person name="Bilanenko E.N."/>
            <person name="de Vries R.P."/>
            <person name="van Kan J.A.L."/>
            <person name="Grigoriev I.V."/>
            <person name="Debets A.J.M."/>
        </authorList>
    </citation>
    <scope>NUCLEOTIDE SEQUENCE [LARGE SCALE GENOMIC DNA]</scope>
    <source>
        <strain evidence="3 4">F11</strain>
    </source>
</reference>
<dbReference type="OrthoDB" id="2238745at2759"/>
<feature type="region of interest" description="Disordered" evidence="1">
    <location>
        <begin position="79"/>
        <end position="125"/>
    </location>
</feature>
<proteinExistence type="predicted"/>
<feature type="domain" description="Arrestin C-terminal-like" evidence="2">
    <location>
        <begin position="462"/>
        <end position="680"/>
    </location>
</feature>
<name>A0A3N2PUK6_SODAK</name>
<gene>
    <name evidence="3" type="ORF">SODALDRAFT_312736</name>
</gene>
<feature type="compositionally biased region" description="Basic and acidic residues" evidence="1">
    <location>
        <begin position="557"/>
        <end position="580"/>
    </location>
</feature>
<dbReference type="PANTHER" id="PTHR11188">
    <property type="entry name" value="ARRESTIN DOMAIN CONTAINING PROTEIN"/>
    <property type="match status" value="1"/>
</dbReference>
<dbReference type="STRING" id="1314773.A0A3N2PUK6"/>
<dbReference type="Proteomes" id="UP000272025">
    <property type="component" value="Unassembled WGS sequence"/>
</dbReference>
<protein>
    <recommendedName>
        <fullName evidence="2">Arrestin C-terminal-like domain-containing protein</fullName>
    </recommendedName>
</protein>
<dbReference type="AlphaFoldDB" id="A0A3N2PUK6"/>
<sequence>MTDSQTLRTNNRWVQAPSSDDVYYCPHLFLNPPPYRIALPSPPIRARQFRGRAIHITEFPDGFPEGTVIGKLFAPFHHSSSATPTAPSTPSTPSTPTAPTQSAISSATATPTPSPTPSTTGGGLLRRLSINRARNYIHDAPRTMLRSANVVEAMYPAIAPPTSFPSPLRTSSSVYGDKNIISASVSAIPKPVAAGSGVSCSILLAEPHVFLSGFDHDGHGHNQDLRSAGAALLRGKLQLSVTKKVKLKGISLKLQGRARTEWPEGIPPLKTEMFEESSLRTQVLTFFNALNDGWETEYGNQCTYTLNRGSPDTPASQLIANGRRSSFGSPAAAAAAAAASAMSPVTHALSSREAKRLSLQVNHQSRSFGKGDVTHTNAVQIRGYKVFPPGTYEYAFELPIDHHQVETTKLPFGSVKWELHATVERAGAFKANLHGQQEVSIIRVPDQLSLETSEPISINRQWEDQLHYDIVISGKSFPIGSKIPVAMKLTPLAKVQVHKLKVFCTESIEYWTNDRRVTRKDAGRKILLLEKVAGKPLDPRYAASHVRVLCGGELSPEDRQEAREAASMRRVMEASRRDTSPEPLPKPTDNLLGDLELGLESCWGPTELELDVQIPTCDQMEKSRELRVHPDCTWKNASVHHWIKVVLRISRLDPDDPSGTRRRHFEISIDSPFTVLNCHATRANMALPEYSGAGNESAMMKRPTICGCFDAAATPGSVDASSLSSSTGTLPRVNSGDTILAAPQAAHLTAPGHSPSPLANVQTWPHQQHFDVRPRPIHLLRVPSFNPPAFDADQPPPGVGDEGPGAGMLGLQTPPPQYDLVVGTPSVDGLADYFARLADYGYDAHEEETDSDEGEERIMERGGRVNVAHPRTPGGRRGPSRSMEIRRPPVELRTDSLPVRR</sequence>
<feature type="region of interest" description="Disordered" evidence="1">
    <location>
        <begin position="845"/>
        <end position="901"/>
    </location>
</feature>
<organism evidence="3 4">
    <name type="scientific">Sodiomyces alkalinus (strain CBS 110278 / VKM F-3762 / F11)</name>
    <name type="common">Alkaliphilic filamentous fungus</name>
    <dbReference type="NCBI Taxonomy" id="1314773"/>
    <lineage>
        <taxon>Eukaryota</taxon>
        <taxon>Fungi</taxon>
        <taxon>Dikarya</taxon>
        <taxon>Ascomycota</taxon>
        <taxon>Pezizomycotina</taxon>
        <taxon>Sordariomycetes</taxon>
        <taxon>Hypocreomycetidae</taxon>
        <taxon>Glomerellales</taxon>
        <taxon>Plectosphaerellaceae</taxon>
        <taxon>Sodiomyces</taxon>
    </lineage>
</organism>
<dbReference type="GO" id="GO:0005829">
    <property type="term" value="C:cytosol"/>
    <property type="evidence" value="ECO:0007669"/>
    <property type="project" value="TreeGrafter"/>
</dbReference>
<evidence type="ECO:0000313" key="3">
    <source>
        <dbReference type="EMBL" id="ROT38183.1"/>
    </source>
</evidence>
<dbReference type="RefSeq" id="XP_028465989.1">
    <property type="nucleotide sequence ID" value="XM_028609205.1"/>
</dbReference>
<dbReference type="GO" id="GO:0030674">
    <property type="term" value="F:protein-macromolecule adaptor activity"/>
    <property type="evidence" value="ECO:0007669"/>
    <property type="project" value="TreeGrafter"/>
</dbReference>
<dbReference type="InterPro" id="IPR011022">
    <property type="entry name" value="Arrestin_C-like"/>
</dbReference>